<evidence type="ECO:0000313" key="3">
    <source>
        <dbReference type="WBParaSite" id="PSAMB.scaffold2860size20859.g19394.t1"/>
    </source>
</evidence>
<name>A0A914W029_9BILA</name>
<evidence type="ECO:0000259" key="1">
    <source>
        <dbReference type="Pfam" id="PF00619"/>
    </source>
</evidence>
<dbReference type="Gene3D" id="1.10.533.10">
    <property type="entry name" value="Death Domain, Fas"/>
    <property type="match status" value="1"/>
</dbReference>
<proteinExistence type="predicted"/>
<feature type="domain" description="CARD" evidence="1">
    <location>
        <begin position="5"/>
        <end position="66"/>
    </location>
</feature>
<sequence length="100" mass="11731">MPVVDHLRIILTNEEVEVIKATKIPQNQRRELIDILRRKDKRLLPFKRLLRALLSDRVGQEWLANEIQTAYNREDMDAEFGRVSNALQPVAAHNCDAWQK</sequence>
<protein>
    <submittedName>
        <fullName evidence="3">CARD domain-containing protein</fullName>
    </submittedName>
</protein>
<dbReference type="InterPro" id="IPR011029">
    <property type="entry name" value="DEATH-like_dom_sf"/>
</dbReference>
<dbReference type="SUPFAM" id="SSF47986">
    <property type="entry name" value="DEATH domain"/>
    <property type="match status" value="1"/>
</dbReference>
<dbReference type="GO" id="GO:0042981">
    <property type="term" value="P:regulation of apoptotic process"/>
    <property type="evidence" value="ECO:0007669"/>
    <property type="project" value="InterPro"/>
</dbReference>
<accession>A0A914W029</accession>
<reference evidence="3" key="1">
    <citation type="submission" date="2022-11" db="UniProtKB">
        <authorList>
            <consortium name="WormBaseParasite"/>
        </authorList>
    </citation>
    <scope>IDENTIFICATION</scope>
</reference>
<dbReference type="AlphaFoldDB" id="A0A914W029"/>
<keyword evidence="2" id="KW-1185">Reference proteome</keyword>
<organism evidence="2 3">
    <name type="scientific">Plectus sambesii</name>
    <dbReference type="NCBI Taxonomy" id="2011161"/>
    <lineage>
        <taxon>Eukaryota</taxon>
        <taxon>Metazoa</taxon>
        <taxon>Ecdysozoa</taxon>
        <taxon>Nematoda</taxon>
        <taxon>Chromadorea</taxon>
        <taxon>Plectida</taxon>
        <taxon>Plectina</taxon>
        <taxon>Plectoidea</taxon>
        <taxon>Plectidae</taxon>
        <taxon>Plectus</taxon>
    </lineage>
</organism>
<evidence type="ECO:0000313" key="2">
    <source>
        <dbReference type="Proteomes" id="UP000887566"/>
    </source>
</evidence>
<dbReference type="CDD" id="cd01671">
    <property type="entry name" value="CARD"/>
    <property type="match status" value="1"/>
</dbReference>
<dbReference type="Pfam" id="PF00619">
    <property type="entry name" value="CARD"/>
    <property type="match status" value="1"/>
</dbReference>
<dbReference type="WBParaSite" id="PSAMB.scaffold2860size20859.g19394.t1">
    <property type="protein sequence ID" value="PSAMB.scaffold2860size20859.g19394.t1"/>
    <property type="gene ID" value="PSAMB.scaffold2860size20859.g19394"/>
</dbReference>
<dbReference type="InterPro" id="IPR001315">
    <property type="entry name" value="CARD"/>
</dbReference>
<dbReference type="Proteomes" id="UP000887566">
    <property type="component" value="Unplaced"/>
</dbReference>